<organism evidence="1">
    <name type="scientific">Oryza barthii</name>
    <dbReference type="NCBI Taxonomy" id="65489"/>
    <lineage>
        <taxon>Eukaryota</taxon>
        <taxon>Viridiplantae</taxon>
        <taxon>Streptophyta</taxon>
        <taxon>Embryophyta</taxon>
        <taxon>Tracheophyta</taxon>
        <taxon>Spermatophyta</taxon>
        <taxon>Magnoliopsida</taxon>
        <taxon>Liliopsida</taxon>
        <taxon>Poales</taxon>
        <taxon>Poaceae</taxon>
        <taxon>BOP clade</taxon>
        <taxon>Oryzoideae</taxon>
        <taxon>Oryzeae</taxon>
        <taxon>Oryzinae</taxon>
        <taxon>Oryza</taxon>
    </lineage>
</organism>
<sequence length="77" mass="8638">MDPAVPSVGAPDPAVSCSGNACRFGLEKSGRYLLPLLFMITRSAASMMQLNLCKRLYSMNIKAEQRRKDMDYCCWKT</sequence>
<dbReference type="AlphaFoldDB" id="A0A0D3H5K5"/>
<proteinExistence type="predicted"/>
<reference evidence="1" key="1">
    <citation type="journal article" date="2009" name="Rice">
        <title>De Novo Next Generation Sequencing of Plant Genomes.</title>
        <authorList>
            <person name="Rounsley S."/>
            <person name="Marri P.R."/>
            <person name="Yu Y."/>
            <person name="He R."/>
            <person name="Sisneros N."/>
            <person name="Goicoechea J.L."/>
            <person name="Lee S.J."/>
            <person name="Angelova A."/>
            <person name="Kudrna D."/>
            <person name="Luo M."/>
            <person name="Affourtit J."/>
            <person name="Desany B."/>
            <person name="Knight J."/>
            <person name="Niazi F."/>
            <person name="Egholm M."/>
            <person name="Wing R.A."/>
        </authorList>
    </citation>
    <scope>NUCLEOTIDE SEQUENCE [LARGE SCALE GENOMIC DNA]</scope>
    <source>
        <strain evidence="1">cv. IRGC 105608</strain>
    </source>
</reference>
<dbReference type="HOGENOM" id="CLU_2675211_0_0_1"/>
<name>A0A0D3H5K5_9ORYZ</name>
<protein>
    <submittedName>
        <fullName evidence="1">Uncharacterized protein</fullName>
    </submittedName>
</protein>
<dbReference type="PaxDb" id="65489-OBART09G06450.1"/>
<reference evidence="1" key="2">
    <citation type="submission" date="2015-03" db="UniProtKB">
        <authorList>
            <consortium name="EnsemblPlants"/>
        </authorList>
    </citation>
    <scope>IDENTIFICATION</scope>
</reference>
<evidence type="ECO:0000313" key="1">
    <source>
        <dbReference type="EnsemblPlants" id="OBART09G06450.1"/>
    </source>
</evidence>
<keyword evidence="2" id="KW-1185">Reference proteome</keyword>
<evidence type="ECO:0000313" key="2">
    <source>
        <dbReference type="Proteomes" id="UP000026960"/>
    </source>
</evidence>
<accession>A0A0D3H5K5</accession>
<dbReference type="Proteomes" id="UP000026960">
    <property type="component" value="Chromosome 9"/>
</dbReference>
<dbReference type="Gramene" id="OBART09G06450.1">
    <property type="protein sequence ID" value="OBART09G06450.1"/>
    <property type="gene ID" value="OBART09G06450"/>
</dbReference>
<dbReference type="EnsemblPlants" id="OBART09G06450.1">
    <property type="protein sequence ID" value="OBART09G06450.1"/>
    <property type="gene ID" value="OBART09G06450"/>
</dbReference>